<dbReference type="EMBL" id="AP004178">
    <property type="protein sequence ID" value="BAD27832.1"/>
    <property type="molecule type" value="Genomic_DNA"/>
</dbReference>
<name>Q6EU37_ORYSJ</name>
<reference evidence="2" key="2">
    <citation type="journal article" date="2008" name="Nucleic Acids Res.">
        <title>The rice annotation project database (RAP-DB): 2008 update.</title>
        <authorList>
            <consortium name="The rice annotation project (RAP)"/>
        </authorList>
    </citation>
    <scope>GENOME REANNOTATION</scope>
    <source>
        <strain evidence="2">cv. Nipponbare</strain>
    </source>
</reference>
<dbReference type="AlphaFoldDB" id="Q6EU37"/>
<evidence type="ECO:0000313" key="1">
    <source>
        <dbReference type="EMBL" id="BAD27832.1"/>
    </source>
</evidence>
<evidence type="ECO:0000313" key="2">
    <source>
        <dbReference type="Proteomes" id="UP000000763"/>
    </source>
</evidence>
<gene>
    <name evidence="1" type="primary">OJ1123_G04.8</name>
</gene>
<accession>Q6EU37</accession>
<sequence length="100" mass="10660">MDHGRLMVVLSQTPLLNPSGTVAHDGARCNQLPLRVYMGRASELTPRHSDVHGSTGNGVEFAAAVRDWFELAVAVGQDLGRVTQLRSSRSVTSVAGKGFS</sequence>
<dbReference type="Proteomes" id="UP000000763">
    <property type="component" value="Chromosome 2"/>
</dbReference>
<reference evidence="2" key="1">
    <citation type="journal article" date="2005" name="Nature">
        <title>The map-based sequence of the rice genome.</title>
        <authorList>
            <consortium name="International rice genome sequencing project (IRGSP)"/>
            <person name="Matsumoto T."/>
            <person name="Wu J."/>
            <person name="Kanamori H."/>
            <person name="Katayose Y."/>
            <person name="Fujisawa M."/>
            <person name="Namiki N."/>
            <person name="Mizuno H."/>
            <person name="Yamamoto K."/>
            <person name="Antonio B.A."/>
            <person name="Baba T."/>
            <person name="Sakata K."/>
            <person name="Nagamura Y."/>
            <person name="Aoki H."/>
            <person name="Arikawa K."/>
            <person name="Arita K."/>
            <person name="Bito T."/>
            <person name="Chiden Y."/>
            <person name="Fujitsuka N."/>
            <person name="Fukunaka R."/>
            <person name="Hamada M."/>
            <person name="Harada C."/>
            <person name="Hayashi A."/>
            <person name="Hijishita S."/>
            <person name="Honda M."/>
            <person name="Hosokawa S."/>
            <person name="Ichikawa Y."/>
            <person name="Idonuma A."/>
            <person name="Iijima M."/>
            <person name="Ikeda M."/>
            <person name="Ikeno M."/>
            <person name="Ito K."/>
            <person name="Ito S."/>
            <person name="Ito T."/>
            <person name="Ito Y."/>
            <person name="Ito Y."/>
            <person name="Iwabuchi A."/>
            <person name="Kamiya K."/>
            <person name="Karasawa W."/>
            <person name="Kurita K."/>
            <person name="Katagiri S."/>
            <person name="Kikuta A."/>
            <person name="Kobayashi H."/>
            <person name="Kobayashi N."/>
            <person name="Machita K."/>
            <person name="Maehara T."/>
            <person name="Masukawa M."/>
            <person name="Mizubayashi T."/>
            <person name="Mukai Y."/>
            <person name="Nagasaki H."/>
            <person name="Nagata Y."/>
            <person name="Naito S."/>
            <person name="Nakashima M."/>
            <person name="Nakama Y."/>
            <person name="Nakamichi Y."/>
            <person name="Nakamura M."/>
            <person name="Meguro A."/>
            <person name="Negishi M."/>
            <person name="Ohta I."/>
            <person name="Ohta T."/>
            <person name="Okamoto M."/>
            <person name="Ono N."/>
            <person name="Saji S."/>
            <person name="Sakaguchi M."/>
            <person name="Sakai K."/>
            <person name="Shibata M."/>
            <person name="Shimokawa T."/>
            <person name="Song J."/>
            <person name="Takazaki Y."/>
            <person name="Terasawa K."/>
            <person name="Tsugane M."/>
            <person name="Tsuji K."/>
            <person name="Ueda S."/>
            <person name="Waki K."/>
            <person name="Yamagata H."/>
            <person name="Yamamoto M."/>
            <person name="Yamamoto S."/>
            <person name="Yamane H."/>
            <person name="Yoshiki S."/>
            <person name="Yoshihara R."/>
            <person name="Yukawa K."/>
            <person name="Zhong H."/>
            <person name="Yano M."/>
            <person name="Yuan Q."/>
            <person name="Ouyang S."/>
            <person name="Liu J."/>
            <person name="Jones K.M."/>
            <person name="Gansberger K."/>
            <person name="Moffat K."/>
            <person name="Hill J."/>
            <person name="Bera J."/>
            <person name="Fadrosh D."/>
            <person name="Jin S."/>
            <person name="Johri S."/>
            <person name="Kim M."/>
            <person name="Overton L."/>
            <person name="Reardon M."/>
            <person name="Tsitrin T."/>
            <person name="Vuong H."/>
            <person name="Weaver B."/>
            <person name="Ciecko A."/>
            <person name="Tallon L."/>
            <person name="Jackson J."/>
            <person name="Pai G."/>
            <person name="Aken S.V."/>
            <person name="Utterback T."/>
            <person name="Reidmuller S."/>
            <person name="Feldblyum T."/>
            <person name="Hsiao J."/>
            <person name="Zismann V."/>
            <person name="Iobst S."/>
            <person name="de Vazeille A.R."/>
            <person name="Buell C.R."/>
            <person name="Ying K."/>
            <person name="Li Y."/>
            <person name="Lu T."/>
            <person name="Huang Y."/>
            <person name="Zhao Q."/>
            <person name="Feng Q."/>
            <person name="Zhang L."/>
            <person name="Zhu J."/>
            <person name="Weng Q."/>
            <person name="Mu J."/>
            <person name="Lu Y."/>
            <person name="Fan D."/>
            <person name="Liu Y."/>
            <person name="Guan J."/>
            <person name="Zhang Y."/>
            <person name="Yu S."/>
            <person name="Liu X."/>
            <person name="Zhang Y."/>
            <person name="Hong G."/>
            <person name="Han B."/>
            <person name="Choisne N."/>
            <person name="Demange N."/>
            <person name="Orjeda G."/>
            <person name="Samain S."/>
            <person name="Cattolico L."/>
            <person name="Pelletier E."/>
            <person name="Couloux A."/>
            <person name="Segurens B."/>
            <person name="Wincker P."/>
            <person name="D'Hont A."/>
            <person name="Scarpelli C."/>
            <person name="Weissenbach J."/>
            <person name="Salanoubat M."/>
            <person name="Quetier F."/>
            <person name="Yu Y."/>
            <person name="Kim H.R."/>
            <person name="Rambo T."/>
            <person name="Currie J."/>
            <person name="Collura K."/>
            <person name="Luo M."/>
            <person name="Yang T."/>
            <person name="Ammiraju J.S.S."/>
            <person name="Engler F."/>
            <person name="Soderlund C."/>
            <person name="Wing R.A."/>
            <person name="Palmer L.E."/>
            <person name="de la Bastide M."/>
            <person name="Spiegel L."/>
            <person name="Nascimento L."/>
            <person name="Zutavern T."/>
            <person name="O'Shaughnessy A."/>
            <person name="Dike S."/>
            <person name="Dedhia N."/>
            <person name="Preston R."/>
            <person name="Balija V."/>
            <person name="McCombie W.R."/>
            <person name="Chow T."/>
            <person name="Chen H."/>
            <person name="Chung M."/>
            <person name="Chen C."/>
            <person name="Shaw J."/>
            <person name="Wu H."/>
            <person name="Hsiao K."/>
            <person name="Chao Y."/>
            <person name="Chu M."/>
            <person name="Cheng C."/>
            <person name="Hour A."/>
            <person name="Lee P."/>
            <person name="Lin S."/>
            <person name="Lin Y."/>
            <person name="Liou J."/>
            <person name="Liu S."/>
            <person name="Hsing Y."/>
            <person name="Raghuvanshi S."/>
            <person name="Mohanty A."/>
            <person name="Bharti A.K."/>
            <person name="Gaur A."/>
            <person name="Gupta V."/>
            <person name="Kumar D."/>
            <person name="Ravi V."/>
            <person name="Vij S."/>
            <person name="Kapur A."/>
            <person name="Khurana P."/>
            <person name="Khurana P."/>
            <person name="Khurana J.P."/>
            <person name="Tyagi A.K."/>
            <person name="Gaikwad K."/>
            <person name="Singh A."/>
            <person name="Dalal V."/>
            <person name="Srivastava S."/>
            <person name="Dixit A."/>
            <person name="Pal A.K."/>
            <person name="Ghazi I.A."/>
            <person name="Yadav M."/>
            <person name="Pandit A."/>
            <person name="Bhargava A."/>
            <person name="Sureshbabu K."/>
            <person name="Batra K."/>
            <person name="Sharma T.R."/>
            <person name="Mohapatra T."/>
            <person name="Singh N.K."/>
            <person name="Messing J."/>
            <person name="Nelson A.B."/>
            <person name="Fuks G."/>
            <person name="Kavchok S."/>
            <person name="Keizer G."/>
            <person name="Linton E."/>
            <person name="Llaca V."/>
            <person name="Song R."/>
            <person name="Tanyolac B."/>
            <person name="Young S."/>
            <person name="Ho-Il K."/>
            <person name="Hahn J.H."/>
            <person name="Sangsakoo G."/>
            <person name="Vanavichit A."/>
            <person name="de Mattos Luiz.A.T."/>
            <person name="Zimmer P.D."/>
            <person name="Malone G."/>
            <person name="Dellagostin O."/>
            <person name="de Oliveira A.C."/>
            <person name="Bevan M."/>
            <person name="Bancroft I."/>
            <person name="Minx P."/>
            <person name="Cordum H."/>
            <person name="Wilson R."/>
            <person name="Cheng Z."/>
            <person name="Jin W."/>
            <person name="Jiang J."/>
            <person name="Leong S.A."/>
            <person name="Iwama H."/>
            <person name="Gojobori T."/>
            <person name="Itoh T."/>
            <person name="Niimura Y."/>
            <person name="Fujii Y."/>
            <person name="Habara T."/>
            <person name="Sakai H."/>
            <person name="Sato Y."/>
            <person name="Wilson G."/>
            <person name="Kumar K."/>
            <person name="McCouch S."/>
            <person name="Juretic N."/>
            <person name="Hoen D."/>
            <person name="Wright S."/>
            <person name="Bruskiewich R."/>
            <person name="Bureau T."/>
            <person name="Miyao A."/>
            <person name="Hirochika H."/>
            <person name="Nishikawa T."/>
            <person name="Kadowaki K."/>
            <person name="Sugiura M."/>
            <person name="Burr B."/>
            <person name="Sasaki T."/>
        </authorList>
    </citation>
    <scope>NUCLEOTIDE SEQUENCE [LARGE SCALE GENOMIC DNA]</scope>
    <source>
        <strain evidence="2">cv. Nipponbare</strain>
    </source>
</reference>
<proteinExistence type="predicted"/>
<protein>
    <submittedName>
        <fullName evidence="1">Uncharacterized protein</fullName>
    </submittedName>
</protein>
<organism evidence="1 2">
    <name type="scientific">Oryza sativa subsp. japonica</name>
    <name type="common">Rice</name>
    <dbReference type="NCBI Taxonomy" id="39947"/>
    <lineage>
        <taxon>Eukaryota</taxon>
        <taxon>Viridiplantae</taxon>
        <taxon>Streptophyta</taxon>
        <taxon>Embryophyta</taxon>
        <taxon>Tracheophyta</taxon>
        <taxon>Spermatophyta</taxon>
        <taxon>Magnoliopsida</taxon>
        <taxon>Liliopsida</taxon>
        <taxon>Poales</taxon>
        <taxon>Poaceae</taxon>
        <taxon>BOP clade</taxon>
        <taxon>Oryzoideae</taxon>
        <taxon>Oryzeae</taxon>
        <taxon>Oryzinae</taxon>
        <taxon>Oryza</taxon>
        <taxon>Oryza sativa</taxon>
    </lineage>
</organism>